<keyword evidence="2" id="KW-1185">Reference proteome</keyword>
<proteinExistence type="predicted"/>
<organism evidence="1 2">
    <name type="scientific">Kingdonia uniflora</name>
    <dbReference type="NCBI Taxonomy" id="39325"/>
    <lineage>
        <taxon>Eukaryota</taxon>
        <taxon>Viridiplantae</taxon>
        <taxon>Streptophyta</taxon>
        <taxon>Embryophyta</taxon>
        <taxon>Tracheophyta</taxon>
        <taxon>Spermatophyta</taxon>
        <taxon>Magnoliopsida</taxon>
        <taxon>Ranunculales</taxon>
        <taxon>Circaeasteraceae</taxon>
        <taxon>Kingdonia</taxon>
    </lineage>
</organism>
<protein>
    <submittedName>
        <fullName evidence="1">Uncharacterized protein</fullName>
    </submittedName>
</protein>
<dbReference type="Proteomes" id="UP000541444">
    <property type="component" value="Unassembled WGS sequence"/>
</dbReference>
<comment type="caution">
    <text evidence="1">The sequence shown here is derived from an EMBL/GenBank/DDBJ whole genome shotgun (WGS) entry which is preliminary data.</text>
</comment>
<gene>
    <name evidence="1" type="ORF">GIB67_022973</name>
</gene>
<reference evidence="1 2" key="1">
    <citation type="journal article" date="2020" name="IScience">
        <title>Genome Sequencing of the Endangered Kingdonia uniflora (Circaeasteraceae, Ranunculales) Reveals Potential Mechanisms of Evolutionary Specialization.</title>
        <authorList>
            <person name="Sun Y."/>
            <person name="Deng T."/>
            <person name="Zhang A."/>
            <person name="Moore M.J."/>
            <person name="Landis J.B."/>
            <person name="Lin N."/>
            <person name="Zhang H."/>
            <person name="Zhang X."/>
            <person name="Huang J."/>
            <person name="Zhang X."/>
            <person name="Sun H."/>
            <person name="Wang H."/>
        </authorList>
    </citation>
    <scope>NUCLEOTIDE SEQUENCE [LARGE SCALE GENOMIC DNA]</scope>
    <source>
        <strain evidence="1">TB1705</strain>
        <tissue evidence="1">Leaf</tissue>
    </source>
</reference>
<evidence type="ECO:0000313" key="1">
    <source>
        <dbReference type="EMBL" id="KAF6173614.1"/>
    </source>
</evidence>
<name>A0A7J7P369_9MAGN</name>
<evidence type="ECO:0000313" key="2">
    <source>
        <dbReference type="Proteomes" id="UP000541444"/>
    </source>
</evidence>
<dbReference type="EMBL" id="JACGCM010000333">
    <property type="protein sequence ID" value="KAF6173614.1"/>
    <property type="molecule type" value="Genomic_DNA"/>
</dbReference>
<dbReference type="AlphaFoldDB" id="A0A7J7P369"/>
<sequence>MTLTISIRDLAFIISPPCTIIAYKHGSSFNRVKTYKVERKKSLLSWVLCSRWMCFKSIYQGWIIDIVITNLIEWV</sequence>
<accession>A0A7J7P369</accession>